<dbReference type="EMBL" id="SDAQ01000111">
    <property type="protein sequence ID" value="KAI3537839.1"/>
    <property type="molecule type" value="Genomic_DNA"/>
</dbReference>
<dbReference type="AlphaFoldDB" id="A0A9Q0B0N1"/>
<reference evidence="1" key="1">
    <citation type="submission" date="2019-01" db="EMBL/GenBank/DDBJ databases">
        <title>Colletotrichum abscissum LGMF1257.</title>
        <authorList>
            <person name="Baroncelli R."/>
        </authorList>
    </citation>
    <scope>NUCLEOTIDE SEQUENCE</scope>
    <source>
        <strain evidence="1">Ca142</strain>
    </source>
</reference>
<comment type="caution">
    <text evidence="1">The sequence shown here is derived from an EMBL/GenBank/DDBJ whole genome shotgun (WGS) entry which is preliminary data.</text>
</comment>
<gene>
    <name evidence="1" type="ORF">CABS02_11990</name>
</gene>
<evidence type="ECO:0000313" key="1">
    <source>
        <dbReference type="EMBL" id="KAI3537839.1"/>
    </source>
</evidence>
<proteinExistence type="predicted"/>
<name>A0A9Q0B0N1_9PEZI</name>
<dbReference type="Proteomes" id="UP001056436">
    <property type="component" value="Unassembled WGS sequence"/>
</dbReference>
<evidence type="ECO:0000313" key="2">
    <source>
        <dbReference type="Proteomes" id="UP001056436"/>
    </source>
</evidence>
<keyword evidence="2" id="KW-1185">Reference proteome</keyword>
<protein>
    <submittedName>
        <fullName evidence="1">Uncharacterized protein</fullName>
    </submittedName>
</protein>
<accession>A0A9Q0B0N1</accession>
<organism evidence="1 2">
    <name type="scientific">Colletotrichum abscissum</name>
    <dbReference type="NCBI Taxonomy" id="1671311"/>
    <lineage>
        <taxon>Eukaryota</taxon>
        <taxon>Fungi</taxon>
        <taxon>Dikarya</taxon>
        <taxon>Ascomycota</taxon>
        <taxon>Pezizomycotina</taxon>
        <taxon>Sordariomycetes</taxon>
        <taxon>Hypocreomycetidae</taxon>
        <taxon>Glomerellales</taxon>
        <taxon>Glomerellaceae</taxon>
        <taxon>Colletotrichum</taxon>
        <taxon>Colletotrichum acutatum species complex</taxon>
    </lineage>
</organism>
<sequence length="70" mass="7575">MLAHVSIVKTTLSNAGWQLPKQMLTSGLLFAEEGKVRGHVVMATCDYGFANNEVGSSRAVWHPQCQAGDE</sequence>